<sequence length="125" mass="13389">MSTNIGTALPVHTHSDLWQVEVIGLGETPREREKASPEGEVTYSTGCILRMRRKDGTIAADKAASVNVIKQAAIYELGVIYKAQGRIYVQPWESNGRMTLSITVEGLVPADATAGASRSSKSEAA</sequence>
<organism evidence="1 2">
    <name type="scientific">Microlunatus elymi</name>
    <dbReference type="NCBI Taxonomy" id="2596828"/>
    <lineage>
        <taxon>Bacteria</taxon>
        <taxon>Bacillati</taxon>
        <taxon>Actinomycetota</taxon>
        <taxon>Actinomycetes</taxon>
        <taxon>Propionibacteriales</taxon>
        <taxon>Propionibacteriaceae</taxon>
        <taxon>Microlunatus</taxon>
    </lineage>
</organism>
<dbReference type="RefSeq" id="WP_143984956.1">
    <property type="nucleotide sequence ID" value="NZ_CP041692.1"/>
</dbReference>
<name>A0A516PVJ8_9ACTN</name>
<gene>
    <name evidence="1" type="ORF">FOE78_02715</name>
</gene>
<proteinExistence type="predicted"/>
<dbReference type="KEGG" id="mik:FOE78_02715"/>
<accession>A0A516PVJ8</accession>
<dbReference type="EMBL" id="CP041692">
    <property type="protein sequence ID" value="QDP94971.1"/>
    <property type="molecule type" value="Genomic_DNA"/>
</dbReference>
<keyword evidence="2" id="KW-1185">Reference proteome</keyword>
<evidence type="ECO:0008006" key="3">
    <source>
        <dbReference type="Google" id="ProtNLM"/>
    </source>
</evidence>
<dbReference type="OrthoDB" id="5149731at2"/>
<dbReference type="AlphaFoldDB" id="A0A516PVJ8"/>
<protein>
    <recommendedName>
        <fullName evidence="3">Single-stranded DNA-binding protein</fullName>
    </recommendedName>
</protein>
<evidence type="ECO:0000313" key="2">
    <source>
        <dbReference type="Proteomes" id="UP000319263"/>
    </source>
</evidence>
<reference evidence="1 2" key="1">
    <citation type="submission" date="2019-07" db="EMBL/GenBank/DDBJ databases">
        <title>Microlunatus dokdonensis sp. nov. isolated from the rhizospheric soil of the wild plant Elymus tsukushiensis.</title>
        <authorList>
            <person name="Ghim S.-Y."/>
            <person name="Hwang Y.-J."/>
            <person name="Son J.-S."/>
            <person name="Shin J.-H."/>
        </authorList>
    </citation>
    <scope>NUCLEOTIDE SEQUENCE [LARGE SCALE GENOMIC DNA]</scope>
    <source>
        <strain evidence="1 2">KUDC0627</strain>
    </source>
</reference>
<evidence type="ECO:0000313" key="1">
    <source>
        <dbReference type="EMBL" id="QDP94971.1"/>
    </source>
</evidence>
<dbReference type="Proteomes" id="UP000319263">
    <property type="component" value="Chromosome"/>
</dbReference>